<dbReference type="OrthoDB" id="350535at2"/>
<evidence type="ECO:0000313" key="6">
    <source>
        <dbReference type="Proteomes" id="UP000288943"/>
    </source>
</evidence>
<evidence type="ECO:0000256" key="1">
    <source>
        <dbReference type="ARBA" id="ARBA00003999"/>
    </source>
</evidence>
<reference evidence="5 6" key="1">
    <citation type="submission" date="2018-01" db="EMBL/GenBank/DDBJ databases">
        <title>The whole genome sequencing and assembly of Paenibacillus chitinolyticus KCCM 41400 strain.</title>
        <authorList>
            <person name="Kim J.-Y."/>
            <person name="Park M.-K."/>
            <person name="Lee Y.-J."/>
            <person name="Yi H."/>
            <person name="Bahn Y.-S."/>
            <person name="Kim J.F."/>
            <person name="Lee D.-W."/>
        </authorList>
    </citation>
    <scope>NUCLEOTIDE SEQUENCE [LARGE SCALE GENOMIC DNA]</scope>
    <source>
        <strain evidence="5 6">KCCM 41400</strain>
    </source>
</reference>
<comment type="similarity">
    <text evidence="2 3">Belongs to the NrdI family.</text>
</comment>
<dbReference type="KEGG" id="pchi:PC41400_27850"/>
<gene>
    <name evidence="3 4" type="primary">nrdI</name>
    <name evidence="4" type="ORF">M5X16_10510</name>
    <name evidence="5" type="ORF">PC41400_27850</name>
</gene>
<dbReference type="InterPro" id="IPR020852">
    <property type="entry name" value="RNR_Ib_NrdI_bac"/>
</dbReference>
<dbReference type="InterPro" id="IPR004465">
    <property type="entry name" value="RNR_NrdI"/>
</dbReference>
<dbReference type="EMBL" id="CP026520">
    <property type="protein sequence ID" value="QAV21274.1"/>
    <property type="molecule type" value="Genomic_DNA"/>
</dbReference>
<reference evidence="4 7" key="2">
    <citation type="submission" date="2022-05" db="EMBL/GenBank/DDBJ databases">
        <title>Genome Sequencing of Bee-Associated Microbes.</title>
        <authorList>
            <person name="Dunlap C."/>
        </authorList>
    </citation>
    <scope>NUCLEOTIDE SEQUENCE [LARGE SCALE GENOMIC DNA]</scope>
    <source>
        <strain evidence="4 7">NRRL B-23120</strain>
    </source>
</reference>
<evidence type="ECO:0000313" key="5">
    <source>
        <dbReference type="EMBL" id="QAV21274.1"/>
    </source>
</evidence>
<dbReference type="GeneID" id="95378606"/>
<dbReference type="Pfam" id="PF07972">
    <property type="entry name" value="Flavodoxin_NdrI"/>
    <property type="match status" value="1"/>
</dbReference>
<comment type="function">
    <text evidence="1 3">Probably involved in ribonucleotide reductase function.</text>
</comment>
<dbReference type="RefSeq" id="WP_009676335.1">
    <property type="nucleotide sequence ID" value="NZ_BQWH01000005.1"/>
</dbReference>
<dbReference type="Proteomes" id="UP000288943">
    <property type="component" value="Chromosome"/>
</dbReference>
<dbReference type="InterPro" id="IPR029039">
    <property type="entry name" value="Flavoprotein-like_sf"/>
</dbReference>
<organism evidence="5 6">
    <name type="scientific">Paenibacillus chitinolyticus</name>
    <dbReference type="NCBI Taxonomy" id="79263"/>
    <lineage>
        <taxon>Bacteria</taxon>
        <taxon>Bacillati</taxon>
        <taxon>Bacillota</taxon>
        <taxon>Bacilli</taxon>
        <taxon>Bacillales</taxon>
        <taxon>Paenibacillaceae</taxon>
        <taxon>Paenibacillus</taxon>
    </lineage>
</organism>
<evidence type="ECO:0000256" key="3">
    <source>
        <dbReference type="HAMAP-Rule" id="MF_00128"/>
    </source>
</evidence>
<evidence type="ECO:0000256" key="2">
    <source>
        <dbReference type="ARBA" id="ARBA00009942"/>
    </source>
</evidence>
<dbReference type="PIRSF" id="PIRSF005087">
    <property type="entry name" value="NrdI"/>
    <property type="match status" value="1"/>
</dbReference>
<dbReference type="EMBL" id="JAMDMJ010000012">
    <property type="protein sequence ID" value="MCY9596205.1"/>
    <property type="molecule type" value="Genomic_DNA"/>
</dbReference>
<name>A0A410X3R9_9BACL</name>
<dbReference type="SUPFAM" id="SSF52218">
    <property type="entry name" value="Flavoproteins"/>
    <property type="match status" value="1"/>
</dbReference>
<dbReference type="AlphaFoldDB" id="A0A410X3R9"/>
<accession>A0A410X3R9</accession>
<dbReference type="Proteomes" id="UP001527202">
    <property type="component" value="Unassembled WGS sequence"/>
</dbReference>
<dbReference type="HAMAP" id="MF_00128">
    <property type="entry name" value="NrdI"/>
    <property type="match status" value="1"/>
</dbReference>
<proteinExistence type="inferred from homology"/>
<keyword evidence="7" id="KW-1185">Reference proteome</keyword>
<protein>
    <recommendedName>
        <fullName evidence="3">Protein NrdI</fullName>
    </recommendedName>
</protein>
<sequence>MLVVYDSRTGNVQRFINKLNLKAVRIEEDLTIQEPFVLVTYTTGFGQIPGKVLDFLKHHSSLLRGVAASGNQNWGQSFALSADRISSAYGVPVLAKFELSGTSSDVERFHKGVRHLEAY</sequence>
<dbReference type="PANTHER" id="PTHR37297">
    <property type="entry name" value="PROTEIN NRDI"/>
    <property type="match status" value="1"/>
</dbReference>
<evidence type="ECO:0000313" key="4">
    <source>
        <dbReference type="EMBL" id="MCY9596205.1"/>
    </source>
</evidence>
<dbReference type="PANTHER" id="PTHR37297:SF1">
    <property type="entry name" value="PROTEIN NRDI"/>
    <property type="match status" value="1"/>
</dbReference>
<dbReference type="NCBIfam" id="TIGR00333">
    <property type="entry name" value="nrdI"/>
    <property type="match status" value="1"/>
</dbReference>
<dbReference type="Gene3D" id="3.40.50.360">
    <property type="match status" value="1"/>
</dbReference>
<dbReference type="GO" id="GO:0010181">
    <property type="term" value="F:FMN binding"/>
    <property type="evidence" value="ECO:0007669"/>
    <property type="project" value="InterPro"/>
</dbReference>
<evidence type="ECO:0000313" key="7">
    <source>
        <dbReference type="Proteomes" id="UP001527202"/>
    </source>
</evidence>